<feature type="compositionally biased region" description="Polar residues" evidence="1">
    <location>
        <begin position="11"/>
        <end position="29"/>
    </location>
</feature>
<evidence type="ECO:0000256" key="1">
    <source>
        <dbReference type="SAM" id="MobiDB-lite"/>
    </source>
</evidence>
<dbReference type="HOGENOM" id="CLU_394374_0_0_1"/>
<dbReference type="EMBL" id="DS231626">
    <property type="protein sequence ID" value="EDU42798.1"/>
    <property type="molecule type" value="Genomic_DNA"/>
</dbReference>
<evidence type="ECO:0000313" key="2">
    <source>
        <dbReference type="EMBL" id="EDU42798.1"/>
    </source>
</evidence>
<accession>B2WID8</accession>
<organism evidence="2 3">
    <name type="scientific">Pyrenophora tritici-repentis (strain Pt-1C-BFP)</name>
    <name type="common">Wheat tan spot fungus</name>
    <name type="synonym">Drechslera tritici-repentis</name>
    <dbReference type="NCBI Taxonomy" id="426418"/>
    <lineage>
        <taxon>Eukaryota</taxon>
        <taxon>Fungi</taxon>
        <taxon>Dikarya</taxon>
        <taxon>Ascomycota</taxon>
        <taxon>Pezizomycotina</taxon>
        <taxon>Dothideomycetes</taxon>
        <taxon>Pleosporomycetidae</taxon>
        <taxon>Pleosporales</taxon>
        <taxon>Pleosporineae</taxon>
        <taxon>Pleosporaceae</taxon>
        <taxon>Pyrenophora</taxon>
    </lineage>
</organism>
<reference evidence="3" key="1">
    <citation type="journal article" date="2013" name="G3 (Bethesda)">
        <title>Comparative genomics of a plant-pathogenic fungus, Pyrenophora tritici-repentis, reveals transduplication and the impact of repeat elements on pathogenicity and population divergence.</title>
        <authorList>
            <person name="Manning V.A."/>
            <person name="Pandelova I."/>
            <person name="Dhillon B."/>
            <person name="Wilhelm L.J."/>
            <person name="Goodwin S.B."/>
            <person name="Berlin A.M."/>
            <person name="Figueroa M."/>
            <person name="Freitag M."/>
            <person name="Hane J.K."/>
            <person name="Henrissat B."/>
            <person name="Holman W.H."/>
            <person name="Kodira C.D."/>
            <person name="Martin J."/>
            <person name="Oliver R.P."/>
            <person name="Robbertse B."/>
            <person name="Schackwitz W."/>
            <person name="Schwartz D.C."/>
            <person name="Spatafora J.W."/>
            <person name="Turgeon B.G."/>
            <person name="Yandava C."/>
            <person name="Young S."/>
            <person name="Zhou S."/>
            <person name="Zeng Q."/>
            <person name="Grigoriev I.V."/>
            <person name="Ma L.-J."/>
            <person name="Ciuffetti L.M."/>
        </authorList>
    </citation>
    <scope>NUCLEOTIDE SEQUENCE [LARGE SCALE GENOMIC DNA]</scope>
    <source>
        <strain evidence="3">Pt-1C-BFP</strain>
    </source>
</reference>
<dbReference type="eggNOG" id="ENOG502T5TS">
    <property type="taxonomic scope" value="Eukaryota"/>
</dbReference>
<sequence>MLSRGVKGSKVNKSPDNNDNTTDGNIATTPASVFSISPHMAHKRERLAHVVTGLGQQYCDTSTPMSSSSATDATPSSLSSTTQALTIKKRFRLGLGNRKVSAMNICNDVANPKLQIHDPSTPPSTADATMVESEAAKTFGMCPSNKLTIDPLTPPATVRSESPNEDTEAVADTSKDTHVTDITHNATHTPTNVTTSVNVRFNTSEDVNNNLDAHDAEMEAALAAMRAAEELLNQRHAAIKQQPNTGKRMKPLDIINKIAGQRASSAPVQVPCDASAIVQPRAQQSTANEAIEAMRRREAMKDLAYFAANGCPSNIAIIEQMNEHFGLQQYDAEGNLLDATFNVHGVTIRASQMPNDSIERLWIGRYNMMKYSAMLVEERALNEEDHEFIVAQILPQERKHLLDPEHFNVYMDSLAEEDIFTMTKAKLIAGAGVTVEEFDKGPHYIRKSGSKSNYHDPDVVGIFEIPQPLMRTITTDYTVPVTQVNLYPHLRTLVEAAVYKKNFWKGYFIPNPRSKLNDFFEAYRLTQENWLLPPSLTNYKRAWTHRESRLLQRGQYICKLLSQYEAKQITDFGIIRAIRATFIPIPGQPCWCAEDLEKFLYHRIVDSGIAISKIPEIILLHPDNDEVFSNPAARDHVREALQARMHFFKAEEAARLHEIQQSRIAFRKAQKKNMSKWARVKAGFKRRFGKKVVVEPFNPFDPSH</sequence>
<evidence type="ECO:0000313" key="3">
    <source>
        <dbReference type="Proteomes" id="UP000001471"/>
    </source>
</evidence>
<proteinExistence type="predicted"/>
<dbReference type="AlphaFoldDB" id="B2WID8"/>
<feature type="region of interest" description="Disordered" evidence="1">
    <location>
        <begin position="60"/>
        <end position="81"/>
    </location>
</feature>
<dbReference type="InParanoid" id="B2WID8"/>
<name>B2WID8_PYRTR</name>
<dbReference type="OMA" id="VERNWIM"/>
<feature type="region of interest" description="Disordered" evidence="1">
    <location>
        <begin position="146"/>
        <end position="175"/>
    </location>
</feature>
<dbReference type="Proteomes" id="UP000001471">
    <property type="component" value="Unassembled WGS sequence"/>
</dbReference>
<protein>
    <submittedName>
        <fullName evidence="2">Uncharacterized protein</fullName>
    </submittedName>
</protein>
<dbReference type="OrthoDB" id="3693677at2759"/>
<feature type="region of interest" description="Disordered" evidence="1">
    <location>
        <begin position="1"/>
        <end position="29"/>
    </location>
</feature>
<gene>
    <name evidence="2" type="ORF">PTRG_09747</name>
</gene>